<evidence type="ECO:0000313" key="3">
    <source>
        <dbReference type="Proteomes" id="UP000002875"/>
    </source>
</evidence>
<evidence type="ECO:0000313" key="2">
    <source>
        <dbReference type="EMBL" id="AFK01852.1"/>
    </source>
</evidence>
<keyword evidence="1" id="KW-0812">Transmembrane</keyword>
<gene>
    <name evidence="2" type="ordered locus">Emtol_0699</name>
</gene>
<accession>A0ABN4AIK2</accession>
<evidence type="ECO:0000256" key="1">
    <source>
        <dbReference type="SAM" id="Phobius"/>
    </source>
</evidence>
<feature type="transmembrane region" description="Helical" evidence="1">
    <location>
        <begin position="6"/>
        <end position="28"/>
    </location>
</feature>
<keyword evidence="3" id="KW-1185">Reference proteome</keyword>
<reference evidence="2 3" key="1">
    <citation type="submission" date="2011-07" db="EMBL/GenBank/DDBJ databases">
        <title>The complete genome of chromosome of Emticicia oligotrophica DSM 17448.</title>
        <authorList>
            <consortium name="US DOE Joint Genome Institute (JGI-PGF)"/>
            <person name="Lucas S."/>
            <person name="Han J."/>
            <person name="Lapidus A."/>
            <person name="Bruce D."/>
            <person name="Goodwin L."/>
            <person name="Pitluck S."/>
            <person name="Peters L."/>
            <person name="Kyrpides N."/>
            <person name="Mavromatis K."/>
            <person name="Ivanova N."/>
            <person name="Ovchinnikova G."/>
            <person name="Teshima H."/>
            <person name="Detter J.C."/>
            <person name="Tapia R."/>
            <person name="Han C."/>
            <person name="Land M."/>
            <person name="Hauser L."/>
            <person name="Markowitz V."/>
            <person name="Cheng J.-F."/>
            <person name="Hugenholtz P."/>
            <person name="Woyke T."/>
            <person name="Wu D."/>
            <person name="Tindall B."/>
            <person name="Pomrenke H."/>
            <person name="Brambilla E."/>
            <person name="Klenk H.-P."/>
            <person name="Eisen J.A."/>
        </authorList>
    </citation>
    <scope>NUCLEOTIDE SEQUENCE [LARGE SCALE GENOMIC DNA]</scope>
    <source>
        <strain evidence="2 3">DSM 17448</strain>
    </source>
</reference>
<dbReference type="RefSeq" id="WP_015027555.1">
    <property type="nucleotide sequence ID" value="NC_018748.1"/>
</dbReference>
<sequence length="94" mass="10528">MTATWILGGIAIGVVALAIVSLVVMYLWNWLAPRVFKLPTIQFKHALGLLILSKILFGGFGGWHGGHHGFHHGMKTEQCKTWQINHDKKDLLIK</sequence>
<keyword evidence="1" id="KW-0472">Membrane</keyword>
<organism evidence="2 3">
    <name type="scientific">Emticicia oligotrophica (strain DSM 17448 / CIP 109782 / MTCC 6937 / GPTSA100-15)</name>
    <dbReference type="NCBI Taxonomy" id="929562"/>
    <lineage>
        <taxon>Bacteria</taxon>
        <taxon>Pseudomonadati</taxon>
        <taxon>Bacteroidota</taxon>
        <taxon>Cytophagia</taxon>
        <taxon>Cytophagales</taxon>
        <taxon>Leadbetterellaceae</taxon>
        <taxon>Emticicia</taxon>
    </lineage>
</organism>
<dbReference type="Proteomes" id="UP000002875">
    <property type="component" value="Chromosome"/>
</dbReference>
<name>A0ABN4AIK2_EMTOG</name>
<proteinExistence type="predicted"/>
<keyword evidence="1" id="KW-1133">Transmembrane helix</keyword>
<protein>
    <submittedName>
        <fullName evidence="2">Uncharacterized protein</fullName>
    </submittedName>
</protein>
<dbReference type="EMBL" id="CP002961">
    <property type="protein sequence ID" value="AFK01852.1"/>
    <property type="molecule type" value="Genomic_DNA"/>
</dbReference>